<keyword evidence="2 4" id="KW-0863">Zinc-finger</keyword>
<keyword evidence="1" id="KW-0479">Metal-binding</keyword>
<dbReference type="InterPro" id="IPR037274">
    <property type="entry name" value="Znf_CHY_sf"/>
</dbReference>
<feature type="domain" description="CHY-type" evidence="5">
    <location>
        <begin position="249"/>
        <end position="314"/>
    </location>
</feature>
<accession>X5E4N0</accession>
<keyword evidence="3" id="KW-0862">Zinc</keyword>
<dbReference type="InterPro" id="IPR008913">
    <property type="entry name" value="Znf_CHY"/>
</dbReference>
<evidence type="ECO:0000256" key="1">
    <source>
        <dbReference type="ARBA" id="ARBA00022723"/>
    </source>
</evidence>
<evidence type="ECO:0000256" key="3">
    <source>
        <dbReference type="ARBA" id="ARBA00022833"/>
    </source>
</evidence>
<proteinExistence type="evidence at transcript level"/>
<evidence type="ECO:0000256" key="2">
    <source>
        <dbReference type="ARBA" id="ARBA00022771"/>
    </source>
</evidence>
<sequence length="344" mass="40045">MPVSLKNHRVLKKNEDFLIHLNIPEDCIYDISYLIIQYKPDKSIEILSEDIPNQIKKNMLNFYKKDLNDFINFLESNLEIFLSGNTPLCDKNIVIDKDGITKLPENYVFPINKLPLNNLKIEMNKKNVLFFSCKLPNFEMQCNKCKINKNVQTTALCNCGIELKTNYIPTLDSEYLGSIFPDYCTFICLNPSKFQFNCEKCNTNYESNTLGLNSKFVMNCWECDTQISFLIKKLIYIQKKSQVFKKGEELPEKGTCKHYKKSYRWFRFPCCGSVYPCDVCHDLESNHESKLANKMICGLCSKEQSVKKDCDCGMTLKKNTNCWEGGKGNRNKVTMNKKDKKKYK</sequence>
<protein>
    <submittedName>
        <fullName evidence="6">Putative zinc finger protein</fullName>
    </submittedName>
</protein>
<dbReference type="GO" id="GO:0008270">
    <property type="term" value="F:zinc ion binding"/>
    <property type="evidence" value="ECO:0007669"/>
    <property type="project" value="UniProtKB-KW"/>
</dbReference>
<organism evidence="6">
    <name type="scientific">Nosema pernyi</name>
    <dbReference type="NCBI Taxonomy" id="1112939"/>
    <lineage>
        <taxon>Eukaryota</taxon>
        <taxon>Fungi</taxon>
        <taxon>Fungi incertae sedis</taxon>
        <taxon>Microsporidia</taxon>
        <taxon>Nosematidae</taxon>
        <taxon>Nosema</taxon>
    </lineage>
</organism>
<dbReference type="PROSITE" id="PS51266">
    <property type="entry name" value="ZF_CHY"/>
    <property type="match status" value="1"/>
</dbReference>
<dbReference type="Pfam" id="PF05495">
    <property type="entry name" value="zf-CHY"/>
    <property type="match status" value="1"/>
</dbReference>
<reference evidence="6" key="1">
    <citation type="journal article" date="2015" name="Parasitol. Res.">
        <title>Morphological and molecular characterization of Nosema pernyi, a microsporidian parasite in Antheraea pernyi.</title>
        <authorList>
            <person name="Wang Y."/>
            <person name="Liu W."/>
            <person name="Jiang Y."/>
            <person name="Huang L."/>
            <person name="Irfan M."/>
            <person name="Shi S."/>
            <person name="Yang R."/>
            <person name="Qin L."/>
        </authorList>
    </citation>
    <scope>NUCLEOTIDE SEQUENCE</scope>
</reference>
<evidence type="ECO:0000256" key="4">
    <source>
        <dbReference type="PROSITE-ProRule" id="PRU00601"/>
    </source>
</evidence>
<evidence type="ECO:0000259" key="5">
    <source>
        <dbReference type="PROSITE" id="PS51266"/>
    </source>
</evidence>
<dbReference type="AlphaFoldDB" id="X5E4N0"/>
<evidence type="ECO:0000313" key="6">
    <source>
        <dbReference type="EMBL" id="AHW68399.1"/>
    </source>
</evidence>
<dbReference type="SUPFAM" id="SSF161219">
    <property type="entry name" value="CHY zinc finger-like"/>
    <property type="match status" value="1"/>
</dbReference>
<name>X5E4N0_9MICR</name>
<dbReference type="EMBL" id="KJ210722">
    <property type="protein sequence ID" value="AHW68399.1"/>
    <property type="molecule type" value="mRNA"/>
</dbReference>